<keyword evidence="1 2" id="KW-0238">DNA-binding</keyword>
<dbReference type="InterPro" id="IPR009057">
    <property type="entry name" value="Homeodomain-like_sf"/>
</dbReference>
<keyword evidence="5" id="KW-1185">Reference proteome</keyword>
<dbReference type="PRINTS" id="PR00455">
    <property type="entry name" value="HTHTETR"/>
</dbReference>
<dbReference type="Pfam" id="PF00440">
    <property type="entry name" value="TetR_N"/>
    <property type="match status" value="1"/>
</dbReference>
<dbReference type="Proteomes" id="UP001302662">
    <property type="component" value="Chromosome"/>
</dbReference>
<dbReference type="InterPro" id="IPR036271">
    <property type="entry name" value="Tet_transcr_reg_TetR-rel_C_sf"/>
</dbReference>
<sequence length="232" mass="26457">MNSENQENYEEMSLTGITDKINERRASQNSIIADLRKEQILDAAALTLINTGYTNASLAKIAKQADISAALISYYFPTKTELIEKLLQSLLQKQEKYVHEKVAKAQTPLEMLYIYIRAHLAYSEEFRRENDALMEIIYNARDENGTPYYKKFGGDETDLLEKILEAVQRKDGFPGMDVTSLAILINGAVRGYSMNPNASEKQDYETYCDELIETISKLSGFSKKYTYEPIIQ</sequence>
<dbReference type="PROSITE" id="PS50977">
    <property type="entry name" value="HTH_TETR_2"/>
    <property type="match status" value="1"/>
</dbReference>
<evidence type="ECO:0000259" key="3">
    <source>
        <dbReference type="PROSITE" id="PS50977"/>
    </source>
</evidence>
<dbReference type="EMBL" id="CP131062">
    <property type="protein sequence ID" value="WNY28573.1"/>
    <property type="molecule type" value="Genomic_DNA"/>
</dbReference>
<protein>
    <submittedName>
        <fullName evidence="4">HTH-type transcriptional regulator BetI</fullName>
    </submittedName>
</protein>
<dbReference type="SUPFAM" id="SSF48498">
    <property type="entry name" value="Tetracyclin repressor-like, C-terminal domain"/>
    <property type="match status" value="1"/>
</dbReference>
<dbReference type="InterPro" id="IPR023772">
    <property type="entry name" value="DNA-bd_HTH_TetR-type_CS"/>
</dbReference>
<dbReference type="RefSeq" id="WP_316560113.1">
    <property type="nucleotide sequence ID" value="NZ_CP131062.1"/>
</dbReference>
<evidence type="ECO:0000256" key="1">
    <source>
        <dbReference type="ARBA" id="ARBA00023125"/>
    </source>
</evidence>
<dbReference type="SUPFAM" id="SSF46689">
    <property type="entry name" value="Homeodomain-like"/>
    <property type="match status" value="1"/>
</dbReference>
<dbReference type="InterPro" id="IPR050624">
    <property type="entry name" value="HTH-type_Tx_Regulator"/>
</dbReference>
<proteinExistence type="predicted"/>
<dbReference type="KEGG" id="mees:MmiEs2_07670"/>
<accession>A0AA96V964</accession>
<dbReference type="Gene3D" id="1.10.357.10">
    <property type="entry name" value="Tetracycline Repressor, domain 2"/>
    <property type="match status" value="1"/>
</dbReference>
<feature type="domain" description="HTH tetR-type" evidence="3">
    <location>
        <begin position="34"/>
        <end position="94"/>
    </location>
</feature>
<dbReference type="PANTHER" id="PTHR43479:SF11">
    <property type="entry name" value="ACREF_ENVCD OPERON REPRESSOR-RELATED"/>
    <property type="match status" value="1"/>
</dbReference>
<dbReference type="PANTHER" id="PTHR43479">
    <property type="entry name" value="ACREF/ENVCD OPERON REPRESSOR-RELATED"/>
    <property type="match status" value="1"/>
</dbReference>
<feature type="DNA-binding region" description="H-T-H motif" evidence="2">
    <location>
        <begin position="57"/>
        <end position="76"/>
    </location>
</feature>
<gene>
    <name evidence="4" type="primary">betI</name>
    <name evidence="4" type="ORF">MmiEs2_07670</name>
</gene>
<organism evidence="4 5">
    <name type="scientific">Methanimicrococcus stummii</name>
    <dbReference type="NCBI Taxonomy" id="3028294"/>
    <lineage>
        <taxon>Archaea</taxon>
        <taxon>Methanobacteriati</taxon>
        <taxon>Methanobacteriota</taxon>
        <taxon>Stenosarchaea group</taxon>
        <taxon>Methanomicrobia</taxon>
        <taxon>Methanosarcinales</taxon>
        <taxon>Methanosarcinaceae</taxon>
        <taxon>Methanimicrococcus</taxon>
    </lineage>
</organism>
<dbReference type="PROSITE" id="PS01081">
    <property type="entry name" value="HTH_TETR_1"/>
    <property type="match status" value="1"/>
</dbReference>
<evidence type="ECO:0000313" key="4">
    <source>
        <dbReference type="EMBL" id="WNY28573.1"/>
    </source>
</evidence>
<dbReference type="GO" id="GO:0003677">
    <property type="term" value="F:DNA binding"/>
    <property type="evidence" value="ECO:0007669"/>
    <property type="project" value="UniProtKB-UniRule"/>
</dbReference>
<dbReference type="Gene3D" id="1.10.10.60">
    <property type="entry name" value="Homeodomain-like"/>
    <property type="match status" value="1"/>
</dbReference>
<reference evidence="4 5" key="1">
    <citation type="submission" date="2023-07" db="EMBL/GenBank/DDBJ databases">
        <title>Closed genome sequence of Methanimicrococcus sp. Es2.</title>
        <authorList>
            <person name="Protasov E."/>
            <person name="Platt K."/>
            <person name="Reeh H."/>
            <person name="Poehlein A."/>
            <person name="Daniel R."/>
            <person name="Brune A."/>
        </authorList>
    </citation>
    <scope>NUCLEOTIDE SEQUENCE [LARGE SCALE GENOMIC DNA]</scope>
    <source>
        <strain evidence="4 5">Es2</strain>
    </source>
</reference>
<dbReference type="InterPro" id="IPR001647">
    <property type="entry name" value="HTH_TetR"/>
</dbReference>
<evidence type="ECO:0000256" key="2">
    <source>
        <dbReference type="PROSITE-ProRule" id="PRU00335"/>
    </source>
</evidence>
<dbReference type="GeneID" id="85197225"/>
<dbReference type="AlphaFoldDB" id="A0AA96V964"/>
<evidence type="ECO:0000313" key="5">
    <source>
        <dbReference type="Proteomes" id="UP001302662"/>
    </source>
</evidence>
<name>A0AA96V964_9EURY</name>